<dbReference type="KEGG" id="rno:680068"/>
<evidence type="ECO:0000256" key="1">
    <source>
        <dbReference type="ARBA" id="ARBA00006834"/>
    </source>
</evidence>
<feature type="region of interest" description="Disordered" evidence="4">
    <location>
        <begin position="1"/>
        <end position="89"/>
    </location>
</feature>
<sequence length="242" mass="26775">MQRPSGSREQHGLLPAGSAPKKEQGTRLKRSLDQGVIQNMAVPPKFHKHAKRLAVEAEKRNGKESSVRKHEARPHKTPREGSSHGTLMSNKPREHAILSYTPVTWQQQSVISFPAEQHHSFVRPKRYSSVIVQNRAISGPLLLQPQVPNVNKQDSVAAALEWQRKLEAAEALLALRDTPLPPPNFASLQPLGNMPNSYLPEHGPQGSDGEKGLQPRSRHLPRSRAANSVSLTGSLECMSFFT</sequence>
<dbReference type="RGD" id="15003527">
    <property type="gene designation" value="AABR07039316.1"/>
</dbReference>
<protein>
    <submittedName>
        <fullName evidence="6">DMRT-like family C1b</fullName>
    </submittedName>
</protein>
<reference evidence="6" key="2">
    <citation type="submission" date="2025-08" db="UniProtKB">
        <authorList>
            <consortium name="Ensembl"/>
        </authorList>
    </citation>
    <scope>IDENTIFICATION</scope>
    <source>
        <strain evidence="6">Brown Norway</strain>
    </source>
</reference>
<accession>A0A8I6ANA2</accession>
<gene>
    <name evidence="8" type="primary">Dmrtc1b</name>
    <name evidence="6" type="synonym">AABR07039316.1</name>
</gene>
<feature type="region of interest" description="Disordered" evidence="4">
    <location>
        <begin position="183"/>
        <end position="227"/>
    </location>
</feature>
<feature type="compositionally biased region" description="Basic and acidic residues" evidence="4">
    <location>
        <begin position="53"/>
        <end position="69"/>
    </location>
</feature>
<evidence type="ECO:0000259" key="5">
    <source>
        <dbReference type="Pfam" id="PF15791"/>
    </source>
</evidence>
<keyword evidence="3" id="KW-0804">Transcription</keyword>
<dbReference type="RGD" id="1596820">
    <property type="gene designation" value="Dmrtc1b"/>
</dbReference>
<evidence type="ECO:0000313" key="7">
    <source>
        <dbReference type="Proteomes" id="UP000002494"/>
    </source>
</evidence>
<keyword evidence="7" id="KW-1185">Reference proteome</keyword>
<keyword evidence="2" id="KW-0805">Transcription regulation</keyword>
<dbReference type="RefSeq" id="XP_001055549.2">
    <property type="nucleotide sequence ID" value="XM_001055549.8"/>
</dbReference>
<dbReference type="CTD" id="728656"/>
<organism evidence="6 7">
    <name type="scientific">Rattus norvegicus</name>
    <name type="common">Rat</name>
    <dbReference type="NCBI Taxonomy" id="10116"/>
    <lineage>
        <taxon>Eukaryota</taxon>
        <taxon>Metazoa</taxon>
        <taxon>Chordata</taxon>
        <taxon>Craniata</taxon>
        <taxon>Vertebrata</taxon>
        <taxon>Euteleostomi</taxon>
        <taxon>Mammalia</taxon>
        <taxon>Eutheria</taxon>
        <taxon>Euarchontoglires</taxon>
        <taxon>Glires</taxon>
        <taxon>Rodentia</taxon>
        <taxon>Myomorpha</taxon>
        <taxon>Muroidea</taxon>
        <taxon>Muridae</taxon>
        <taxon>Murinae</taxon>
        <taxon>Rattus</taxon>
    </lineage>
</organism>
<evidence type="ECO:0000256" key="2">
    <source>
        <dbReference type="ARBA" id="ARBA00023015"/>
    </source>
</evidence>
<name>A0A8I6ANA2_RAT</name>
<dbReference type="PhosphoSitePlus" id="A0A8I6ANA2"/>
<feature type="compositionally biased region" description="Basic and acidic residues" evidence="4">
    <location>
        <begin position="1"/>
        <end position="11"/>
    </location>
</feature>
<evidence type="ECO:0000256" key="3">
    <source>
        <dbReference type="ARBA" id="ARBA00023163"/>
    </source>
</evidence>
<evidence type="ECO:0000313" key="6">
    <source>
        <dbReference type="Ensembl" id="ENSRNOP00000097239.1"/>
    </source>
</evidence>
<dbReference type="Proteomes" id="UP000002494">
    <property type="component" value="Chromosome X"/>
</dbReference>
<dbReference type="Pfam" id="PF15791">
    <property type="entry name" value="DMRT-like"/>
    <property type="match status" value="1"/>
</dbReference>
<comment type="similarity">
    <text evidence="1">Belongs to the DMRT family.</text>
</comment>
<proteinExistence type="inferred from homology"/>
<dbReference type="AlphaFoldDB" id="A0A8I6ANA2"/>
<dbReference type="GeneTree" id="ENSGT00940000163063"/>
<dbReference type="Ensembl" id="ENSRNOT00000029245.8">
    <property type="protein sequence ID" value="ENSRNOP00000097239.1"/>
    <property type="gene ID" value="ENSRNOG00000022286.8"/>
</dbReference>
<dbReference type="AGR" id="RGD:1596820"/>
<feature type="compositionally biased region" description="Basic and acidic residues" evidence="4">
    <location>
        <begin position="20"/>
        <end position="32"/>
    </location>
</feature>
<feature type="domain" description="Doublesex- and mab-3-related transcription factor C1/C2 C-terminal" evidence="5">
    <location>
        <begin position="114"/>
        <end position="241"/>
    </location>
</feature>
<dbReference type="GeneID" id="680068"/>
<dbReference type="InterPro" id="IPR031577">
    <property type="entry name" value="DMRT-C1/C2_C"/>
</dbReference>
<evidence type="ECO:0000256" key="4">
    <source>
        <dbReference type="SAM" id="MobiDB-lite"/>
    </source>
</evidence>
<evidence type="ECO:0000313" key="8">
    <source>
        <dbReference type="RGD" id="1596820"/>
    </source>
</evidence>
<reference evidence="6" key="3">
    <citation type="submission" date="2025-09" db="UniProtKB">
        <authorList>
            <consortium name="Ensembl"/>
        </authorList>
    </citation>
    <scope>IDENTIFICATION</scope>
    <source>
        <strain evidence="6">Brown Norway</strain>
    </source>
</reference>
<reference evidence="6" key="1">
    <citation type="submission" date="2024-01" db="EMBL/GenBank/DDBJ databases">
        <title>GRCr8: a new rat reference genome assembly contstructed from accurate long reads and long range scaffolding.</title>
        <authorList>
            <person name="Doris P.A."/>
            <person name="Kalbfleisch T."/>
            <person name="Li K."/>
            <person name="Howe K."/>
            <person name="Wood J."/>
        </authorList>
    </citation>
    <scope>NUCLEOTIDE SEQUENCE [LARGE SCALE GENOMIC DNA]</scope>
    <source>
        <strain evidence="6">Brown Norway</strain>
    </source>
</reference>